<sequence>MEPKDPQMARTPKPVVYNEIMKDGGKGFSDIQKQQMGDIEYDRRRKGGKAKTSEERGHINSEAHTALATISGMSTDEAQRLADAGTPIEVSGDVMAATRHFAKRVKSGSKKK</sequence>
<accession>A0A6J5LDI0</accession>
<protein>
    <submittedName>
        <fullName evidence="1">Uncharacterized protein</fullName>
    </submittedName>
</protein>
<dbReference type="EMBL" id="LR796236">
    <property type="protein sequence ID" value="CAB4129759.1"/>
    <property type="molecule type" value="Genomic_DNA"/>
</dbReference>
<proteinExistence type="predicted"/>
<name>A0A6J5LDI0_9CAUD</name>
<gene>
    <name evidence="1" type="ORF">UFOVP115_111</name>
</gene>
<evidence type="ECO:0000313" key="1">
    <source>
        <dbReference type="EMBL" id="CAB4129759.1"/>
    </source>
</evidence>
<reference evidence="1" key="1">
    <citation type="submission" date="2020-04" db="EMBL/GenBank/DDBJ databases">
        <authorList>
            <person name="Chiriac C."/>
            <person name="Salcher M."/>
            <person name="Ghai R."/>
            <person name="Kavagutti S V."/>
        </authorList>
    </citation>
    <scope>NUCLEOTIDE SEQUENCE</scope>
</reference>
<organism evidence="1">
    <name type="scientific">uncultured Caudovirales phage</name>
    <dbReference type="NCBI Taxonomy" id="2100421"/>
    <lineage>
        <taxon>Viruses</taxon>
        <taxon>Duplodnaviria</taxon>
        <taxon>Heunggongvirae</taxon>
        <taxon>Uroviricota</taxon>
        <taxon>Caudoviricetes</taxon>
        <taxon>Peduoviridae</taxon>
        <taxon>Maltschvirus</taxon>
        <taxon>Maltschvirus maltsch</taxon>
    </lineage>
</organism>